<evidence type="ECO:0000313" key="1">
    <source>
        <dbReference type="EMBL" id="TEW73755.1"/>
    </source>
</evidence>
<dbReference type="RefSeq" id="WP_134248155.1">
    <property type="nucleotide sequence ID" value="NZ_SNQI01000003.1"/>
</dbReference>
<accession>A0A4Y8ARC5</accession>
<protein>
    <submittedName>
        <fullName evidence="1">DUF2891 domain-containing protein</fullName>
    </submittedName>
</protein>
<dbReference type="OrthoDB" id="9779797at2"/>
<dbReference type="EMBL" id="SNQI01000003">
    <property type="protein sequence ID" value="TEW73755.1"/>
    <property type="molecule type" value="Genomic_DNA"/>
</dbReference>
<name>A0A4Y8ARC5_9FLAO</name>
<reference evidence="1 2" key="1">
    <citation type="journal article" date="2011" name="J. Microbiol.">
        <title>Gramella jeungdoensis sp. nov., isolated from a solar saltern in Korea.</title>
        <authorList>
            <person name="Joung Y."/>
            <person name="Kim H."/>
            <person name="Jang T."/>
            <person name="Ahn T.S."/>
            <person name="Joh K."/>
        </authorList>
    </citation>
    <scope>NUCLEOTIDE SEQUENCE [LARGE SCALE GENOMIC DNA]</scope>
    <source>
        <strain evidence="1 2">KCTC 23123</strain>
    </source>
</reference>
<dbReference type="InterPro" id="IPR021365">
    <property type="entry name" value="DUF2891"/>
</dbReference>
<dbReference type="AlphaFoldDB" id="A0A4Y8ARC5"/>
<dbReference type="Pfam" id="PF11199">
    <property type="entry name" value="DUF2891"/>
    <property type="match status" value="1"/>
</dbReference>
<organism evidence="1 2">
    <name type="scientific">Gramella jeungdoensis</name>
    <dbReference type="NCBI Taxonomy" id="708091"/>
    <lineage>
        <taxon>Bacteria</taxon>
        <taxon>Pseudomonadati</taxon>
        <taxon>Bacteroidota</taxon>
        <taxon>Flavobacteriia</taxon>
        <taxon>Flavobacteriales</taxon>
        <taxon>Flavobacteriaceae</taxon>
        <taxon>Christiangramia</taxon>
    </lineage>
</organism>
<dbReference type="Proteomes" id="UP000298517">
    <property type="component" value="Unassembled WGS sequence"/>
</dbReference>
<keyword evidence="2" id="KW-1185">Reference proteome</keyword>
<dbReference type="PROSITE" id="PS51257">
    <property type="entry name" value="PROKAR_LIPOPROTEIN"/>
    <property type="match status" value="1"/>
</dbReference>
<evidence type="ECO:0000313" key="2">
    <source>
        <dbReference type="Proteomes" id="UP000298517"/>
    </source>
</evidence>
<proteinExistence type="predicted"/>
<gene>
    <name evidence="1" type="ORF">E2488_09735</name>
</gene>
<sequence length="368" mass="42583">MKKIVIIVFIIIFTCSCKKISQEKTVAKTQNETMYSKPVLNFKSANYLYHFAFECIDQEYPNKLGQVLGDATYLKEPSELHPAFYGCFDWHSSVHGHWTLLNVLRELPNFEHKEAIWKKLNANITKENILKEVAYFDDVHNKTFERTYGWAWLLKVSETLQDWNTPEAIKLNDNLKPLVDLIEKKYIEFLPKLNYPIRVGEHPNTAFGMSFALDYAKKYAPELETIIIEKATAYYLTDKECPITWEPGGFDFLSPCLQEAALMLKVLPNKEYTVWLDAFLPGFRNNPAAYLEVAEVTDRSDGKLAHLDGLNFSRAWCLYEIGNALDNKKMIQLANKHFNYSYKKMDSGEYAGAHWLASFVLYAMLKSN</sequence>
<comment type="caution">
    <text evidence="1">The sequence shown here is derived from an EMBL/GenBank/DDBJ whole genome shotgun (WGS) entry which is preliminary data.</text>
</comment>